<feature type="transmembrane region" description="Helical" evidence="8">
    <location>
        <begin position="470"/>
        <end position="488"/>
    </location>
</feature>
<dbReference type="OrthoDB" id="3990054at2759"/>
<dbReference type="PANTHER" id="PTHR21212:SF0">
    <property type="entry name" value="SEIPIN"/>
    <property type="match status" value="1"/>
</dbReference>
<feature type="compositionally biased region" description="Polar residues" evidence="7">
    <location>
        <begin position="503"/>
        <end position="518"/>
    </location>
</feature>
<keyword evidence="4 8" id="KW-1133">Transmembrane helix</keyword>
<feature type="transmembrane region" description="Helical" evidence="8">
    <location>
        <begin position="207"/>
        <end position="229"/>
    </location>
</feature>
<dbReference type="PANTHER" id="PTHR21212">
    <property type="entry name" value="BERNARDINELLI-SEIP CONGENITAL LIPODYSTROPHY 2 HOMOLOG BSCL2 PROTEIN"/>
    <property type="match status" value="1"/>
</dbReference>
<evidence type="ECO:0000256" key="7">
    <source>
        <dbReference type="SAM" id="MobiDB-lite"/>
    </source>
</evidence>
<evidence type="ECO:0000256" key="8">
    <source>
        <dbReference type="SAM" id="Phobius"/>
    </source>
</evidence>
<name>A0A6P5WIW8_DURZI</name>
<dbReference type="RefSeq" id="XP_022715722.1">
    <property type="nucleotide sequence ID" value="XM_022859987.1"/>
</dbReference>
<evidence type="ECO:0000256" key="2">
    <source>
        <dbReference type="ARBA" id="ARBA00022692"/>
    </source>
</evidence>
<keyword evidence="5" id="KW-0443">Lipid metabolism</keyword>
<evidence type="ECO:0000256" key="4">
    <source>
        <dbReference type="ARBA" id="ARBA00022989"/>
    </source>
</evidence>
<dbReference type="GO" id="GO:0140042">
    <property type="term" value="P:lipid droplet formation"/>
    <property type="evidence" value="ECO:0007669"/>
    <property type="project" value="UniProtKB-ARBA"/>
</dbReference>
<organism evidence="9 10">
    <name type="scientific">Durio zibethinus</name>
    <name type="common">Durian</name>
    <dbReference type="NCBI Taxonomy" id="66656"/>
    <lineage>
        <taxon>Eukaryota</taxon>
        <taxon>Viridiplantae</taxon>
        <taxon>Streptophyta</taxon>
        <taxon>Embryophyta</taxon>
        <taxon>Tracheophyta</taxon>
        <taxon>Spermatophyta</taxon>
        <taxon>Magnoliopsida</taxon>
        <taxon>eudicotyledons</taxon>
        <taxon>Gunneridae</taxon>
        <taxon>Pentapetalae</taxon>
        <taxon>rosids</taxon>
        <taxon>malvids</taxon>
        <taxon>Malvales</taxon>
        <taxon>Malvaceae</taxon>
        <taxon>Helicteroideae</taxon>
        <taxon>Durio</taxon>
    </lineage>
</organism>
<reference evidence="10" key="1">
    <citation type="submission" date="2025-08" db="UniProtKB">
        <authorList>
            <consortium name="RefSeq"/>
        </authorList>
    </citation>
    <scope>IDENTIFICATION</scope>
    <source>
        <tissue evidence="10">Fruit stalk</tissue>
    </source>
</reference>
<protein>
    <submittedName>
        <fullName evidence="10">Seipin-2-like isoform X1</fullName>
    </submittedName>
</protein>
<feature type="transmembrane region" description="Helical" evidence="8">
    <location>
        <begin position="249"/>
        <end position="278"/>
    </location>
</feature>
<evidence type="ECO:0000256" key="6">
    <source>
        <dbReference type="ARBA" id="ARBA00023136"/>
    </source>
</evidence>
<keyword evidence="3" id="KW-0256">Endoplasmic reticulum</keyword>
<dbReference type="CDD" id="cd23995">
    <property type="entry name" value="Seipin_BSCL2_like"/>
    <property type="match status" value="1"/>
</dbReference>
<proteinExistence type="predicted"/>
<dbReference type="KEGG" id="dzi:111274941"/>
<dbReference type="InterPro" id="IPR009617">
    <property type="entry name" value="Seipin"/>
</dbReference>
<keyword evidence="6 8" id="KW-0472">Membrane</keyword>
<dbReference type="GO" id="GO:0005789">
    <property type="term" value="C:endoplasmic reticulum membrane"/>
    <property type="evidence" value="ECO:0007669"/>
    <property type="project" value="UniProtKB-SubCell"/>
</dbReference>
<dbReference type="GO" id="GO:0006629">
    <property type="term" value="P:lipid metabolic process"/>
    <property type="evidence" value="ECO:0007669"/>
    <property type="project" value="UniProtKB-KW"/>
</dbReference>
<dbReference type="GeneID" id="111274941"/>
<dbReference type="Pfam" id="PF06775">
    <property type="entry name" value="Seipin"/>
    <property type="match status" value="1"/>
</dbReference>
<dbReference type="AlphaFoldDB" id="A0A6P5WIW8"/>
<dbReference type="Proteomes" id="UP000515121">
    <property type="component" value="Unplaced"/>
</dbReference>
<gene>
    <name evidence="10" type="primary">LOC111274941</name>
</gene>
<accession>A0A6P5WIW8</accession>
<feature type="region of interest" description="Disordered" evidence="7">
    <location>
        <begin position="60"/>
        <end position="80"/>
    </location>
</feature>
<feature type="region of interest" description="Disordered" evidence="7">
    <location>
        <begin position="499"/>
        <end position="518"/>
    </location>
</feature>
<sequence>MLSSPIFQMESQNADEEDQFFDALDDFPFYDCLAFDESDSSTSDLPSTIRHRVFSRRGISSKEPGDLLPEASTIEDHSKTNLREPRSKFYRDVKTNDHTFEITESTRDGLNSNRVIEEKSDVESTVTTARNDELVDRARNSADLGAELSESLYSSSSLLVFIAGLMIKAIGFQLNLLISFVTFPLSVLSSCYMFIIDPFQALRNGRAYIITKLLNIWNSICGYFSPLMYEWLKDFNSIWNLVFRFGWGMFWATYVGCVLCGLLFTSLVISGVLMRYLVEEPLKIKEMLNFDFTKSSPVAFVPVVSCAAVGCGMKCMEKIDVGKNVGSRVIPPDHKLQVTVSLTLPESEYNRNLGMFQVRVDFLSVNGETLASSSHPCMLKFKSEPIRILLTFFKVTPLITGYVSEAQTLNLKIRGLNEGIVPTACLRVVLEQRAEYRPGAGIPELYDASLILDSELPFIKRIIWYWKKTIFIWVSLTSFMMELLFALVCCRPILIPRTRTRDGSASSSSTQNRLQAQI</sequence>
<keyword evidence="9" id="KW-1185">Reference proteome</keyword>
<evidence type="ECO:0000256" key="1">
    <source>
        <dbReference type="ARBA" id="ARBA00004477"/>
    </source>
</evidence>
<evidence type="ECO:0000313" key="9">
    <source>
        <dbReference type="Proteomes" id="UP000515121"/>
    </source>
</evidence>
<feature type="transmembrane region" description="Helical" evidence="8">
    <location>
        <begin position="176"/>
        <end position="195"/>
    </location>
</feature>
<evidence type="ECO:0000256" key="3">
    <source>
        <dbReference type="ARBA" id="ARBA00022824"/>
    </source>
</evidence>
<keyword evidence="2 8" id="KW-0812">Transmembrane</keyword>
<evidence type="ECO:0000256" key="5">
    <source>
        <dbReference type="ARBA" id="ARBA00023098"/>
    </source>
</evidence>
<evidence type="ECO:0000313" key="10">
    <source>
        <dbReference type="RefSeq" id="XP_022715722.1"/>
    </source>
</evidence>
<comment type="subcellular location">
    <subcellularLocation>
        <location evidence="1">Endoplasmic reticulum membrane</location>
        <topology evidence="1">Multi-pass membrane protein</topology>
    </subcellularLocation>
</comment>